<keyword evidence="3" id="KW-1185">Reference proteome</keyword>
<dbReference type="InterPro" id="IPR000073">
    <property type="entry name" value="AB_hydrolase_1"/>
</dbReference>
<comment type="caution">
    <text evidence="2">The sequence shown here is derived from an EMBL/GenBank/DDBJ whole genome shotgun (WGS) entry which is preliminary data.</text>
</comment>
<dbReference type="RefSeq" id="WP_183415829.1">
    <property type="nucleotide sequence ID" value="NZ_JACHXA010000003.1"/>
</dbReference>
<accession>A0A839SUB2</accession>
<proteinExistence type="predicted"/>
<evidence type="ECO:0000313" key="3">
    <source>
        <dbReference type="Proteomes" id="UP000581135"/>
    </source>
</evidence>
<evidence type="ECO:0000259" key="1">
    <source>
        <dbReference type="Pfam" id="PF12697"/>
    </source>
</evidence>
<reference evidence="2 3" key="1">
    <citation type="submission" date="2020-08" db="EMBL/GenBank/DDBJ databases">
        <title>Genomic Encyclopedia of Type Strains, Phase III (KMG-III): the genomes of soil and plant-associated and newly described type strains.</title>
        <authorList>
            <person name="Whitman W."/>
        </authorList>
    </citation>
    <scope>NUCLEOTIDE SEQUENCE [LARGE SCALE GENOMIC DNA]</scope>
    <source>
        <strain evidence="2 3">CECT 8803</strain>
    </source>
</reference>
<protein>
    <submittedName>
        <fullName evidence="2">Pimeloyl-ACP methyl ester carboxylesterase</fullName>
    </submittedName>
</protein>
<dbReference type="EMBL" id="JACHXA010000003">
    <property type="protein sequence ID" value="MBB3065016.1"/>
    <property type="molecule type" value="Genomic_DNA"/>
</dbReference>
<evidence type="ECO:0000313" key="2">
    <source>
        <dbReference type="EMBL" id="MBB3065016.1"/>
    </source>
</evidence>
<feature type="domain" description="AB hydrolase-1" evidence="1">
    <location>
        <begin position="216"/>
        <end position="429"/>
    </location>
</feature>
<dbReference type="AlphaFoldDB" id="A0A839SUB2"/>
<gene>
    <name evidence="2" type="ORF">FHR98_001295</name>
</gene>
<dbReference type="Proteomes" id="UP000581135">
    <property type="component" value="Unassembled WGS sequence"/>
</dbReference>
<sequence length="452" mass="49950">MKLLRQAERVEPFVFRPWFDRLTLRGILDWFQPLSRAWSLAEAVDYDPADYVAGIGKPLPPGPGWERGLALLLGRAEEQRHEWVGADRRWQEGFFGADAASIDLVALEAARMGAADRFMNARSLFLPLKLLGRLPPLSWDIATPEKLGTSFDGAAADPVRFLDPTQATAKLRQTHSMIEGGVRHRWITAEGQSENDGAPLWARVIEPVDAVDPPTLVFLHGISMETDFWAGFNDAAMLAVKQGFRLIRAEGPGHGRRRAPGTFGGEEVLSTGPFGFINYISRHLLEAALLIAWARGQGGGPVGLAGVSLGGLTAQKLACASRHWPDAYKPDALMLMVVSGRVSTLKMGGRLAGEMRLPERLAKAGWTDDLLRRYAPLVEPERDAPLPPERIFMLLGVEDEIMPISEGRALARDWRLPDENVTIRPQGHFTAYLGLPAAPQPFFQFLQRIKHL</sequence>
<name>A0A839SUB2_9PROT</name>
<dbReference type="Gene3D" id="3.40.50.1820">
    <property type="entry name" value="alpha/beta hydrolase"/>
    <property type="match status" value="1"/>
</dbReference>
<dbReference type="Pfam" id="PF12697">
    <property type="entry name" value="Abhydrolase_6"/>
    <property type="match status" value="1"/>
</dbReference>
<organism evidence="2 3">
    <name type="scientific">Limibacillus halophilus</name>
    <dbReference type="NCBI Taxonomy" id="1579333"/>
    <lineage>
        <taxon>Bacteria</taxon>
        <taxon>Pseudomonadati</taxon>
        <taxon>Pseudomonadota</taxon>
        <taxon>Alphaproteobacteria</taxon>
        <taxon>Rhodospirillales</taxon>
        <taxon>Rhodovibrionaceae</taxon>
        <taxon>Limibacillus</taxon>
    </lineage>
</organism>
<dbReference type="InterPro" id="IPR029058">
    <property type="entry name" value="AB_hydrolase_fold"/>
</dbReference>
<dbReference type="SUPFAM" id="SSF53474">
    <property type="entry name" value="alpha/beta-Hydrolases"/>
    <property type="match status" value="1"/>
</dbReference>